<reference evidence="4" key="2">
    <citation type="submission" date="2021-08" db="EMBL/GenBank/DDBJ databases">
        <authorList>
            <person name="Tani A."/>
            <person name="Ola A."/>
            <person name="Ogura Y."/>
            <person name="Katsura K."/>
            <person name="Hayashi T."/>
        </authorList>
    </citation>
    <scope>NUCLEOTIDE SEQUENCE</scope>
    <source>
        <strain evidence="4">NBRC 15686</strain>
    </source>
</reference>
<dbReference type="Proteomes" id="UP001055039">
    <property type="component" value="Unassembled WGS sequence"/>
</dbReference>
<keyword evidence="1" id="KW-0175">Coiled coil</keyword>
<sequence>MVTRKEVCDAADRIRARDASPGGVKERVSVRSVRKEVGRGSFGDIARELGHWRKDANYHPVIERADLPEALQSRLTTLGKELLEQARIEATRERLADFADVERRREECDRIVAEAADRVDALEERVTRLQSELDRSGGVRASVTGMPAAPGLADPPVGPRTQMGVFVDTLYGLKLAQEAEDYWNRVREAVKATLVRRGPLAVHPLLKALPTSLKAEGERVGFPLTEAWLRYRLVQMSRDGEGLTLVDHRFGVVEAQGEEAELAGLEGSPEEQAAAMGRRAFWVQFLRQVHDLLVEKGALGSEDILSGLDGDLVRATRAFQEITPRLLRKKLRQRIGDGRPFAEVGDELFEAVVGDGPWDGESPTSVYAPQPGRRSA</sequence>
<proteinExistence type="predicted"/>
<dbReference type="RefSeq" id="WP_238223599.1">
    <property type="nucleotide sequence ID" value="NZ_BAAADH010000106.1"/>
</dbReference>
<accession>A0ABQ4UCS7</accession>
<feature type="region of interest" description="Disordered" evidence="2">
    <location>
        <begin position="354"/>
        <end position="376"/>
    </location>
</feature>
<keyword evidence="5" id="KW-1185">Reference proteome</keyword>
<dbReference type="EMBL" id="BPRC01000003">
    <property type="protein sequence ID" value="GJE64283.1"/>
    <property type="molecule type" value="Genomic_DNA"/>
</dbReference>
<protein>
    <recommendedName>
        <fullName evidence="3">KfrA N-terminal DNA-binding domain-containing protein</fullName>
    </recommendedName>
</protein>
<feature type="coiled-coil region" evidence="1">
    <location>
        <begin position="105"/>
        <end position="132"/>
    </location>
</feature>
<evidence type="ECO:0000256" key="1">
    <source>
        <dbReference type="SAM" id="Coils"/>
    </source>
</evidence>
<evidence type="ECO:0000256" key="2">
    <source>
        <dbReference type="SAM" id="MobiDB-lite"/>
    </source>
</evidence>
<dbReference type="Pfam" id="PF11740">
    <property type="entry name" value="KfrA_N"/>
    <property type="match status" value="1"/>
</dbReference>
<evidence type="ECO:0000313" key="5">
    <source>
        <dbReference type="Proteomes" id="UP001055039"/>
    </source>
</evidence>
<organism evidence="4 5">
    <name type="scientific">Methylorubrum aminovorans</name>
    <dbReference type="NCBI Taxonomy" id="269069"/>
    <lineage>
        <taxon>Bacteria</taxon>
        <taxon>Pseudomonadati</taxon>
        <taxon>Pseudomonadota</taxon>
        <taxon>Alphaproteobacteria</taxon>
        <taxon>Hyphomicrobiales</taxon>
        <taxon>Methylobacteriaceae</taxon>
        <taxon>Methylorubrum</taxon>
    </lineage>
</organism>
<reference evidence="4" key="1">
    <citation type="journal article" date="2021" name="Front. Microbiol.">
        <title>Comprehensive Comparative Genomics and Phenotyping of Methylobacterium Species.</title>
        <authorList>
            <person name="Alessa O."/>
            <person name="Ogura Y."/>
            <person name="Fujitani Y."/>
            <person name="Takami H."/>
            <person name="Hayashi T."/>
            <person name="Sahin N."/>
            <person name="Tani A."/>
        </authorList>
    </citation>
    <scope>NUCLEOTIDE SEQUENCE</scope>
    <source>
        <strain evidence="4">NBRC 15686</strain>
    </source>
</reference>
<evidence type="ECO:0000259" key="3">
    <source>
        <dbReference type="Pfam" id="PF11740"/>
    </source>
</evidence>
<dbReference type="InterPro" id="IPR021104">
    <property type="entry name" value="KfrA_DNA-bd_N"/>
</dbReference>
<gene>
    <name evidence="4" type="ORF">LNAOJCKE_1484</name>
</gene>
<comment type="caution">
    <text evidence="4">The sequence shown here is derived from an EMBL/GenBank/DDBJ whole genome shotgun (WGS) entry which is preliminary data.</text>
</comment>
<evidence type="ECO:0000313" key="4">
    <source>
        <dbReference type="EMBL" id="GJE64283.1"/>
    </source>
</evidence>
<feature type="domain" description="KfrA N-terminal DNA-binding" evidence="3">
    <location>
        <begin position="3"/>
        <end position="125"/>
    </location>
</feature>
<name>A0ABQ4UCS7_9HYPH</name>